<evidence type="ECO:0000256" key="2">
    <source>
        <dbReference type="PIRSR" id="PIRSR603782-1"/>
    </source>
</evidence>
<keyword evidence="2" id="KW-0479">Metal-binding</keyword>
<organism evidence="3">
    <name type="scientific">Haemonchus placei</name>
    <name type="common">Barber's pole worm</name>
    <dbReference type="NCBI Taxonomy" id="6290"/>
    <lineage>
        <taxon>Eukaryota</taxon>
        <taxon>Metazoa</taxon>
        <taxon>Ecdysozoa</taxon>
        <taxon>Nematoda</taxon>
        <taxon>Chromadorea</taxon>
        <taxon>Rhabditida</taxon>
        <taxon>Rhabditina</taxon>
        <taxon>Rhabditomorpha</taxon>
        <taxon>Strongyloidea</taxon>
        <taxon>Trichostrongylidae</taxon>
        <taxon>Haemonchus</taxon>
    </lineage>
</organism>
<name>A0A0N4WGV4_HAEPC</name>
<comment type="similarity">
    <text evidence="1">Belongs to the SCO1/2 family.</text>
</comment>
<dbReference type="PANTHER" id="PTHR12151:SF5">
    <property type="entry name" value="AT19154P"/>
    <property type="match status" value="1"/>
</dbReference>
<dbReference type="GO" id="GO:0033617">
    <property type="term" value="P:mitochondrial respiratory chain complex IV assembly"/>
    <property type="evidence" value="ECO:0007669"/>
    <property type="project" value="TreeGrafter"/>
</dbReference>
<proteinExistence type="inferred from homology"/>
<accession>A0A0N4WGV4</accession>
<dbReference type="SUPFAM" id="SSF52833">
    <property type="entry name" value="Thioredoxin-like"/>
    <property type="match status" value="1"/>
</dbReference>
<dbReference type="GO" id="GO:0005739">
    <property type="term" value="C:mitochondrion"/>
    <property type="evidence" value="ECO:0007669"/>
    <property type="project" value="GOC"/>
</dbReference>
<dbReference type="WBParaSite" id="HPLM_0001007101-mRNA-1">
    <property type="protein sequence ID" value="HPLM_0001007101-mRNA-1"/>
    <property type="gene ID" value="HPLM_0001007101"/>
</dbReference>
<dbReference type="PANTHER" id="PTHR12151">
    <property type="entry name" value="ELECTRON TRANSPORT PROTIN SCO1/SENC FAMILY MEMBER"/>
    <property type="match status" value="1"/>
</dbReference>
<evidence type="ECO:0000313" key="3">
    <source>
        <dbReference type="WBParaSite" id="HPLM_0001007101-mRNA-1"/>
    </source>
</evidence>
<dbReference type="GO" id="GO:0046872">
    <property type="term" value="F:metal ion binding"/>
    <property type="evidence" value="ECO:0007669"/>
    <property type="project" value="UniProtKB-KW"/>
</dbReference>
<protein>
    <submittedName>
        <fullName evidence="3">Piwi domain-containing protein</fullName>
    </submittedName>
</protein>
<dbReference type="Pfam" id="PF02630">
    <property type="entry name" value="SCO1-SenC"/>
    <property type="match status" value="1"/>
</dbReference>
<reference evidence="3" key="1">
    <citation type="submission" date="2017-02" db="UniProtKB">
        <authorList>
            <consortium name="WormBaseParasite"/>
        </authorList>
    </citation>
    <scope>IDENTIFICATION</scope>
</reference>
<dbReference type="Gene3D" id="3.40.30.10">
    <property type="entry name" value="Glutaredoxin"/>
    <property type="match status" value="1"/>
</dbReference>
<dbReference type="CDD" id="cd02968">
    <property type="entry name" value="SCO"/>
    <property type="match status" value="1"/>
</dbReference>
<dbReference type="InterPro" id="IPR003782">
    <property type="entry name" value="SCO1/SenC"/>
</dbReference>
<feature type="binding site" evidence="2">
    <location>
        <position position="86"/>
    </location>
    <ligand>
        <name>Cu cation</name>
        <dbReference type="ChEBI" id="CHEBI:23378"/>
    </ligand>
</feature>
<dbReference type="InterPro" id="IPR036249">
    <property type="entry name" value="Thioredoxin-like_sf"/>
</dbReference>
<keyword evidence="2" id="KW-0186">Copper</keyword>
<dbReference type="OMA" id="TTYHISI"/>
<evidence type="ECO:0000256" key="1">
    <source>
        <dbReference type="ARBA" id="ARBA00010996"/>
    </source>
</evidence>
<sequence>MVKVVDILYAKRGKEKTPIKPIFISVDPERDTVQRVKEYYAKKSTPKSKGFTGSVEQVNKVAKTFRVYHSQGPRTGKDEDDYIVDHAVTTYHISILMDFSMNTTVRQTAGEIANVVERKTLKFHAHNSKGLNQSLFSGLPGTFTYFALLIAGSYF</sequence>
<dbReference type="AlphaFoldDB" id="A0A0N4WGV4"/>